<feature type="compositionally biased region" description="Basic residues" evidence="1">
    <location>
        <begin position="35"/>
        <end position="44"/>
    </location>
</feature>
<gene>
    <name evidence="2" type="ORF">DW060_00875</name>
</gene>
<name>A0A3R6FMY8_9BACT</name>
<comment type="caution">
    <text evidence="2">The sequence shown here is derived from an EMBL/GenBank/DDBJ whole genome shotgun (WGS) entry which is preliminary data.</text>
</comment>
<reference evidence="2 3" key="1">
    <citation type="submission" date="2018-08" db="EMBL/GenBank/DDBJ databases">
        <title>A genome reference for cultivated species of the human gut microbiota.</title>
        <authorList>
            <person name="Zou Y."/>
            <person name="Xue W."/>
            <person name="Luo G."/>
        </authorList>
    </citation>
    <scope>NUCLEOTIDE SEQUENCE [LARGE SCALE GENOMIC DNA]</scope>
    <source>
        <strain evidence="2 3">AF42-9</strain>
    </source>
</reference>
<evidence type="ECO:0000256" key="1">
    <source>
        <dbReference type="SAM" id="MobiDB-lite"/>
    </source>
</evidence>
<protein>
    <submittedName>
        <fullName evidence="2">Uncharacterized protein</fullName>
    </submittedName>
</protein>
<dbReference type="Proteomes" id="UP000286598">
    <property type="component" value="Unassembled WGS sequence"/>
</dbReference>
<feature type="region of interest" description="Disordered" evidence="1">
    <location>
        <begin position="26"/>
        <end position="50"/>
    </location>
</feature>
<organism evidence="2 3">
    <name type="scientific">Leyella stercorea</name>
    <dbReference type="NCBI Taxonomy" id="363265"/>
    <lineage>
        <taxon>Bacteria</taxon>
        <taxon>Pseudomonadati</taxon>
        <taxon>Bacteroidota</taxon>
        <taxon>Bacteroidia</taxon>
        <taxon>Bacteroidales</taxon>
        <taxon>Prevotellaceae</taxon>
        <taxon>Leyella</taxon>
    </lineage>
</organism>
<sequence>MIAVLVIIFFVGLLWAYGKRQTANNGIYQPTAQPTKRKRKRKSKVQSWQKQQKQIWKAKARSVMLKANYVFLSIDEANDLFTYNHSADEMKLLDVVLDATLDGKDYVQIDRSLYERMKSEKALKSQMDKEKECQK</sequence>
<evidence type="ECO:0000313" key="3">
    <source>
        <dbReference type="Proteomes" id="UP000286598"/>
    </source>
</evidence>
<proteinExistence type="predicted"/>
<keyword evidence="3" id="KW-1185">Reference proteome</keyword>
<dbReference type="EMBL" id="QRNO01000002">
    <property type="protein sequence ID" value="RHK53048.1"/>
    <property type="molecule type" value="Genomic_DNA"/>
</dbReference>
<evidence type="ECO:0000313" key="2">
    <source>
        <dbReference type="EMBL" id="RHK53048.1"/>
    </source>
</evidence>
<dbReference type="AlphaFoldDB" id="A0A3R6FMY8"/>
<accession>A0A3R6FMY8</accession>